<dbReference type="RefSeq" id="WP_087462526.1">
    <property type="nucleotide sequence ID" value="NZ_CP021425.1"/>
</dbReference>
<reference evidence="1 2" key="1">
    <citation type="submission" date="2017-05" db="EMBL/GenBank/DDBJ databases">
        <title>Genomic insights into alkan degradation activity of Oleiphilus messinensis.</title>
        <authorList>
            <person name="Kozyavkin S.A."/>
            <person name="Slesarev A.I."/>
            <person name="Golyshin P.N."/>
            <person name="Korzhenkov A."/>
            <person name="Golyshina O.N."/>
            <person name="Toshchakov S.V."/>
        </authorList>
    </citation>
    <scope>NUCLEOTIDE SEQUENCE [LARGE SCALE GENOMIC DNA]</scope>
    <source>
        <strain evidence="1 2">ME102</strain>
    </source>
</reference>
<name>A0A1Y0IB14_9GAMM</name>
<proteinExistence type="predicted"/>
<dbReference type="Proteomes" id="UP000196027">
    <property type="component" value="Chromosome"/>
</dbReference>
<accession>A0A1Y0IB14</accession>
<protein>
    <submittedName>
        <fullName evidence="1">Uncharacterized protein</fullName>
    </submittedName>
</protein>
<evidence type="ECO:0000313" key="2">
    <source>
        <dbReference type="Proteomes" id="UP000196027"/>
    </source>
</evidence>
<keyword evidence="2" id="KW-1185">Reference proteome</keyword>
<dbReference type="KEGG" id="ome:OLMES_3634"/>
<sequence>MIYSGSMNDKMLQRVEKAIVNIESVHQNLVDKPFALIEKSKFLSKTAQPAKLNHKTAIEKFYRGLRDLTEAGFHFNNQISELMSVMNTHQRSQ</sequence>
<dbReference type="AlphaFoldDB" id="A0A1Y0IB14"/>
<dbReference type="EMBL" id="CP021425">
    <property type="protein sequence ID" value="ARU57661.1"/>
    <property type="molecule type" value="Genomic_DNA"/>
</dbReference>
<organism evidence="1 2">
    <name type="scientific">Oleiphilus messinensis</name>
    <dbReference type="NCBI Taxonomy" id="141451"/>
    <lineage>
        <taxon>Bacteria</taxon>
        <taxon>Pseudomonadati</taxon>
        <taxon>Pseudomonadota</taxon>
        <taxon>Gammaproteobacteria</taxon>
        <taxon>Oceanospirillales</taxon>
        <taxon>Oleiphilaceae</taxon>
        <taxon>Oleiphilus</taxon>
    </lineage>
</organism>
<evidence type="ECO:0000313" key="1">
    <source>
        <dbReference type="EMBL" id="ARU57661.1"/>
    </source>
</evidence>
<gene>
    <name evidence="1" type="ORF">OLMES_3634</name>
</gene>